<name>A0A2M8M524_9ACTN</name>
<dbReference type="SUPFAM" id="SSF101473">
    <property type="entry name" value="DhaL-like"/>
    <property type="match status" value="1"/>
</dbReference>
<feature type="compositionally biased region" description="Basic and acidic residues" evidence="1">
    <location>
        <begin position="113"/>
        <end position="122"/>
    </location>
</feature>
<feature type="compositionally biased region" description="Low complexity" evidence="1">
    <location>
        <begin position="252"/>
        <end position="267"/>
    </location>
</feature>
<evidence type="ECO:0000256" key="1">
    <source>
        <dbReference type="SAM" id="MobiDB-lite"/>
    </source>
</evidence>
<feature type="domain" description="DhaL" evidence="2">
    <location>
        <begin position="8"/>
        <end position="224"/>
    </location>
</feature>
<sequence length="576" mass="57944">MPHPLDAAAVRDWCVRALDALGRARETIDAINVYPVADADTGTNLYLTMESAARAVEAAWAGEPTPAQAVRAMAHGALIGARGNSGTILAQLLRGMAEEIGAAEEAEEAAEQGVERRAESPEGGRTAGGPDGAELLRRALERAAVSARAAVAHPVEGTVLTVAAAAAAAATVSAGDCAAVARAAWSAARAALRETPRQLAELSRAGVVDAGGYGLVTVLGALVGALSGERPADPVAEPAACGPAAGTGEGPDAGADTATGPEAGGPAPDGGPAYEVIYLLEAGDEAVAALRSRLDALGDSLVVVGGDGLWNVHVHVDDPGAAVEAGIEAGRPFRIRITHFGGGRPAHRARDRAADGTVSRAVVAVVPGDGLAALCAAAGAAAVTVRPGEPPASGELAQALRRVGTGEVVLLPNDPELRHTAAAAAEQARAEGLRVAIIPTRSPVQGLAALAVHEPARRFDEDVVAMTSAAGATRYGELCVAERQSWTTAGVCQAGDVLGLIDGDVALIGAEPERVAAAVLDRMLSAGGELVTLVVGADAPEGLAGRLERHVRRTHLAVDTLVYEGRQSGPLLIGVE</sequence>
<keyword evidence="3" id="KW-0808">Transferase</keyword>
<keyword evidence="3" id="KW-0418">Kinase</keyword>
<comment type="caution">
    <text evidence="3">The sequence shown here is derived from an EMBL/GenBank/DDBJ whole genome shotgun (WGS) entry which is preliminary data.</text>
</comment>
<dbReference type="AlphaFoldDB" id="A0A2M8M524"/>
<evidence type="ECO:0000259" key="2">
    <source>
        <dbReference type="PROSITE" id="PS51480"/>
    </source>
</evidence>
<dbReference type="PROSITE" id="PS51480">
    <property type="entry name" value="DHAL"/>
    <property type="match status" value="1"/>
</dbReference>
<dbReference type="InterPro" id="IPR004007">
    <property type="entry name" value="DhaL_dom"/>
</dbReference>
<dbReference type="PANTHER" id="PTHR33434:SF4">
    <property type="entry name" value="PHOSPHATASE PROTEIN"/>
    <property type="match status" value="1"/>
</dbReference>
<accession>A0A2M8M524</accession>
<dbReference type="InterPro" id="IPR019986">
    <property type="entry name" value="YloV-like"/>
</dbReference>
<evidence type="ECO:0000313" key="4">
    <source>
        <dbReference type="Proteomes" id="UP000230407"/>
    </source>
</evidence>
<organism evidence="3 4">
    <name type="scientific">Streptomyces carminius</name>
    <dbReference type="NCBI Taxonomy" id="2665496"/>
    <lineage>
        <taxon>Bacteria</taxon>
        <taxon>Bacillati</taxon>
        <taxon>Actinomycetota</taxon>
        <taxon>Actinomycetes</taxon>
        <taxon>Kitasatosporales</taxon>
        <taxon>Streptomycetaceae</taxon>
        <taxon>Streptomyces</taxon>
    </lineage>
</organism>
<dbReference type="Pfam" id="PF02734">
    <property type="entry name" value="Dak2"/>
    <property type="match status" value="1"/>
</dbReference>
<reference evidence="3 4" key="1">
    <citation type="submission" date="2017-11" db="EMBL/GenBank/DDBJ databases">
        <title>Streptomyces carmine sp. nov., a novel actinomycete isolated from Sophora alopecuroides in Xinjiang, China.</title>
        <authorList>
            <person name="Wang Y."/>
            <person name="Luo X."/>
            <person name="Wan C."/>
            <person name="Zhang L."/>
        </authorList>
    </citation>
    <scope>NUCLEOTIDE SEQUENCE [LARGE SCALE GENOMIC DNA]</scope>
    <source>
        <strain evidence="3 4">TRM SA0054</strain>
    </source>
</reference>
<dbReference type="GO" id="GO:0006071">
    <property type="term" value="P:glycerol metabolic process"/>
    <property type="evidence" value="ECO:0007669"/>
    <property type="project" value="InterPro"/>
</dbReference>
<dbReference type="RefSeq" id="WP_100201103.1">
    <property type="nucleotide sequence ID" value="NZ_PGGW01000017.1"/>
</dbReference>
<dbReference type="Gene3D" id="1.25.40.340">
    <property type="match status" value="1"/>
</dbReference>
<dbReference type="GO" id="GO:0004371">
    <property type="term" value="F:glycerone kinase activity"/>
    <property type="evidence" value="ECO:0007669"/>
    <property type="project" value="InterPro"/>
</dbReference>
<dbReference type="EMBL" id="PGGW01000017">
    <property type="protein sequence ID" value="PJE99304.1"/>
    <property type="molecule type" value="Genomic_DNA"/>
</dbReference>
<dbReference type="InterPro" id="IPR033470">
    <property type="entry name" value="FakA-like_C"/>
</dbReference>
<dbReference type="InterPro" id="IPR050270">
    <property type="entry name" value="DegV_domain_contain"/>
</dbReference>
<dbReference type="InterPro" id="IPR048394">
    <property type="entry name" value="FakA-like_M"/>
</dbReference>
<gene>
    <name evidence="3" type="ORF">CUT44_05970</name>
</gene>
<dbReference type="Proteomes" id="UP000230407">
    <property type="component" value="Unassembled WGS sequence"/>
</dbReference>
<keyword evidence="4" id="KW-1185">Reference proteome</keyword>
<protein>
    <submittedName>
        <fullName evidence="3">Dihydroxyacetone kinase</fullName>
    </submittedName>
</protein>
<dbReference type="Pfam" id="PF21645">
    <property type="entry name" value="FakA-like_M"/>
    <property type="match status" value="1"/>
</dbReference>
<dbReference type="Pfam" id="PF13684">
    <property type="entry name" value="FakA-like_C"/>
    <property type="match status" value="1"/>
</dbReference>
<dbReference type="SMART" id="SM01121">
    <property type="entry name" value="Dak1_2"/>
    <property type="match status" value="1"/>
</dbReference>
<feature type="region of interest" description="Disordered" evidence="1">
    <location>
        <begin position="232"/>
        <end position="267"/>
    </location>
</feature>
<dbReference type="PANTHER" id="PTHR33434">
    <property type="entry name" value="DEGV DOMAIN-CONTAINING PROTEIN DR_1986-RELATED"/>
    <property type="match status" value="1"/>
</dbReference>
<evidence type="ECO:0000313" key="3">
    <source>
        <dbReference type="EMBL" id="PJE99304.1"/>
    </source>
</evidence>
<dbReference type="NCBIfam" id="TIGR03599">
    <property type="entry name" value="YloV"/>
    <property type="match status" value="1"/>
</dbReference>
<dbReference type="SMART" id="SM01120">
    <property type="entry name" value="Dak2"/>
    <property type="match status" value="1"/>
</dbReference>
<feature type="region of interest" description="Disordered" evidence="1">
    <location>
        <begin position="104"/>
        <end position="132"/>
    </location>
</feature>
<proteinExistence type="predicted"/>
<dbReference type="InterPro" id="IPR036117">
    <property type="entry name" value="DhaL_dom_sf"/>
</dbReference>